<keyword evidence="16" id="KW-1185">Reference proteome</keyword>
<evidence type="ECO:0000256" key="11">
    <source>
        <dbReference type="ARBA" id="ARBA00031630"/>
    </source>
</evidence>
<dbReference type="SUPFAM" id="SSF53597">
    <property type="entry name" value="Dihydrofolate reductase-like"/>
    <property type="match status" value="1"/>
</dbReference>
<evidence type="ECO:0000256" key="5">
    <source>
        <dbReference type="ARBA" id="ARBA00012851"/>
    </source>
</evidence>
<comment type="function">
    <text evidence="1">Catalyzes an early step in riboflavin biosynthesis, the NADPH-dependent reduction of the ribose side chain of 2,5-diamino-6-ribosylamino-4(3H)-pyrimidinone 5'-phosphate, yielding 2,5-diamino-6-ribitylamino-4(3H)-pyrimidinone 5'-phosphate.</text>
</comment>
<comment type="similarity">
    <text evidence="3">Belongs to the HTP reductase family.</text>
</comment>
<dbReference type="InterPro" id="IPR011549">
    <property type="entry name" value="RibD_C"/>
</dbReference>
<name>B3LN06_YEAS1</name>
<reference evidence="15" key="2">
    <citation type="submission" date="2005-07" db="EMBL/GenBank/DDBJ databases">
        <title>Annotation of the Saccharomyces cerevisiae RM11-1a Genome.</title>
        <authorList>
            <consortium name="The Broad Institute Genome Sequencing Platform"/>
            <person name="Birren B."/>
            <person name="Lander E."/>
            <person name="Galagan J."/>
            <person name="Nusbaum C."/>
            <person name="Devon K."/>
            <person name="Cuomo C."/>
            <person name="Jaffe D."/>
            <person name="Butler J."/>
            <person name="Alvarez P."/>
            <person name="Gnerre S."/>
            <person name="Grabherr M."/>
            <person name="Kleber M."/>
            <person name="Mauceli E."/>
            <person name="Brockman W."/>
            <person name="MacCallum I.A."/>
            <person name="Rounsley S."/>
            <person name="Young S."/>
            <person name="LaButti K."/>
            <person name="Pushparaj V."/>
            <person name="DeCaprio D."/>
            <person name="Crawford M."/>
            <person name="Koehrsen M."/>
            <person name="Engels R."/>
            <person name="Montgomery P."/>
            <person name="Pearson M."/>
            <person name="Howarth C."/>
            <person name="Larson L."/>
            <person name="Luoma S."/>
            <person name="White J."/>
            <person name="O'Leary S."/>
            <person name="Kodira C."/>
            <person name="Zeng Q."/>
            <person name="Yandava C."/>
            <person name="Alvarado L."/>
            <person name="Pratt S."/>
            <person name="Kruglyak L."/>
        </authorList>
    </citation>
    <scope>NUCLEOTIDE SEQUENCE</scope>
    <source>
        <strain evidence="15">RM11-1a</strain>
    </source>
</reference>
<evidence type="ECO:0000259" key="14">
    <source>
        <dbReference type="Pfam" id="PF01872"/>
    </source>
</evidence>
<comment type="pathway">
    <text evidence="2">Cofactor biosynthesis; riboflavin biosynthesis.</text>
</comment>
<evidence type="ECO:0000313" key="16">
    <source>
        <dbReference type="Proteomes" id="UP000008335"/>
    </source>
</evidence>
<dbReference type="InterPro" id="IPR002734">
    <property type="entry name" value="RibDG_C"/>
</dbReference>
<feature type="domain" description="Bacterial bifunctional deaminase-reductase C-terminal" evidence="14">
    <location>
        <begin position="30"/>
        <end position="237"/>
    </location>
</feature>
<protein>
    <recommendedName>
        <fullName evidence="6">2,5-diamino-6-ribosylamino-4(3H)-pyrimidinone 5'-phosphate reductase</fullName>
        <ecNumber evidence="5">1.1.1.302</ecNumber>
    </recommendedName>
    <alternativeName>
        <fullName evidence="11">2,5-diamino-6-(5-phospho-D-ribosylamino)pyrimidin-4(3H)-one reductase</fullName>
    </alternativeName>
    <alternativeName>
        <fullName evidence="10">2,5-diamino-6-ribitylamino-4(3H)-pyrimidinone 5'-phosphate synthase</fullName>
    </alternativeName>
</protein>
<evidence type="ECO:0000256" key="13">
    <source>
        <dbReference type="ARBA" id="ARBA00049020"/>
    </source>
</evidence>
<dbReference type="InterPro" id="IPR050765">
    <property type="entry name" value="Riboflavin_Biosynth_HTPR"/>
</dbReference>
<comment type="subunit">
    <text evidence="4">Homodimer.</text>
</comment>
<dbReference type="NCBIfam" id="TIGR00227">
    <property type="entry name" value="ribD_Cterm"/>
    <property type="match status" value="1"/>
</dbReference>
<dbReference type="GO" id="GO:0050661">
    <property type="term" value="F:NADP binding"/>
    <property type="evidence" value="ECO:0007669"/>
    <property type="project" value="InterPro"/>
</dbReference>
<dbReference type="Gene3D" id="3.40.430.10">
    <property type="entry name" value="Dihydrofolate Reductase, subunit A"/>
    <property type="match status" value="1"/>
</dbReference>
<evidence type="ECO:0000256" key="1">
    <source>
        <dbReference type="ARBA" id="ARBA00003555"/>
    </source>
</evidence>
<dbReference type="Pfam" id="PF01872">
    <property type="entry name" value="RibD_C"/>
    <property type="match status" value="1"/>
</dbReference>
<proteinExistence type="inferred from homology"/>
<keyword evidence="8" id="KW-0521">NADP</keyword>
<dbReference type="PANTHER" id="PTHR38011:SF7">
    <property type="entry name" value="2,5-DIAMINO-6-RIBOSYLAMINO-4(3H)-PYRIMIDINONE 5'-PHOSPHATE REDUCTASE"/>
    <property type="match status" value="1"/>
</dbReference>
<dbReference type="EC" id="1.1.1.302" evidence="5"/>
<comment type="catalytic activity">
    <reaction evidence="13">
        <text>2,5-diamino-6-(1-D-ribitylamino)pyrimidin-4(3H)-one 5'-phosphate + NADP(+) = 2,5-diamino-6-(1-D-ribosylamino)pyrimidin-4(3H)-one 5'-phosphate + NADPH + H(+)</text>
        <dbReference type="Rhea" id="RHEA:27278"/>
        <dbReference type="ChEBI" id="CHEBI:15378"/>
        <dbReference type="ChEBI" id="CHEBI:57783"/>
        <dbReference type="ChEBI" id="CHEBI:58349"/>
        <dbReference type="ChEBI" id="CHEBI:58890"/>
        <dbReference type="ChEBI" id="CHEBI:59545"/>
        <dbReference type="EC" id="1.1.1.302"/>
    </reaction>
</comment>
<dbReference type="OrthoDB" id="5432at2759"/>
<dbReference type="PANTHER" id="PTHR38011">
    <property type="entry name" value="DIHYDROFOLATE REDUCTASE FAMILY PROTEIN (AFU_ORTHOLOGUE AFUA_8G06820)"/>
    <property type="match status" value="1"/>
</dbReference>
<dbReference type="GO" id="GO:0009231">
    <property type="term" value="P:riboflavin biosynthetic process"/>
    <property type="evidence" value="ECO:0007669"/>
    <property type="project" value="UniProtKB-UniPathway"/>
</dbReference>
<dbReference type="AlphaFoldDB" id="B3LN06"/>
<dbReference type="HOGENOM" id="CLU_036590_5_0_1"/>
<evidence type="ECO:0000256" key="6">
    <source>
        <dbReference type="ARBA" id="ARBA00015035"/>
    </source>
</evidence>
<keyword evidence="7" id="KW-0686">Riboflavin biosynthesis</keyword>
<evidence type="ECO:0000313" key="15">
    <source>
        <dbReference type="EMBL" id="EDV11959.1"/>
    </source>
</evidence>
<sequence length="244" mass="27086">MSLTPLCEDLPQFLQNYLPNAGQTENTIVPFVTLTYAQSLDARVSKGPGVRTIISHPDTKTMTHYLRHHHDGILVGSGTVLADNPGLNCKWGPDPAANSPRPIIIDTKQKWRFDGSKMQELFIKRQGKPPIVVVTSEPIIKEQHVDYAICPINDTTKLVDWKKLFEILKEEFNIRSVMVEGGANVINQLLLRSDIVNSLILTIGSTFLGSSGTEVSPPQTVNLKDMSWWKGITDVVLCARLADD</sequence>
<dbReference type="UniPathway" id="UPA00275"/>
<evidence type="ECO:0000256" key="9">
    <source>
        <dbReference type="ARBA" id="ARBA00023002"/>
    </source>
</evidence>
<evidence type="ECO:0000256" key="10">
    <source>
        <dbReference type="ARBA" id="ARBA00030073"/>
    </source>
</evidence>
<evidence type="ECO:0000256" key="8">
    <source>
        <dbReference type="ARBA" id="ARBA00022857"/>
    </source>
</evidence>
<reference evidence="15" key="1">
    <citation type="submission" date="2005-03" db="EMBL/GenBank/DDBJ databases">
        <authorList>
            <person name="Giovannoni S.J."/>
            <person name="Cho J.-C."/>
            <person name="Ferriera S."/>
            <person name="Johnson J."/>
            <person name="Kravitz S."/>
            <person name="Halpern A."/>
            <person name="Remington K."/>
            <person name="Beeson K."/>
            <person name="Tran B."/>
            <person name="Rogers Y.-H."/>
            <person name="Friedman R."/>
            <person name="Venter J.C."/>
        </authorList>
    </citation>
    <scope>NUCLEOTIDE SEQUENCE</scope>
    <source>
        <strain evidence="15">RM11-1a</strain>
    </source>
</reference>
<evidence type="ECO:0000256" key="4">
    <source>
        <dbReference type="ARBA" id="ARBA00011738"/>
    </source>
</evidence>
<keyword evidence="9" id="KW-0560">Oxidoreductase</keyword>
<accession>B3LN06</accession>
<dbReference type="FunFam" id="3.40.430.10:FF:000011">
    <property type="entry name" value="Rib7p"/>
    <property type="match status" value="1"/>
</dbReference>
<dbReference type="InterPro" id="IPR024072">
    <property type="entry name" value="DHFR-like_dom_sf"/>
</dbReference>
<dbReference type="GO" id="GO:0008703">
    <property type="term" value="F:5-amino-6-(5-phosphoribosylamino)uracil reductase activity"/>
    <property type="evidence" value="ECO:0007669"/>
    <property type="project" value="InterPro"/>
</dbReference>
<evidence type="ECO:0000256" key="3">
    <source>
        <dbReference type="ARBA" id="ARBA00009723"/>
    </source>
</evidence>
<dbReference type="Proteomes" id="UP000008335">
    <property type="component" value="Unassembled WGS sequence"/>
</dbReference>
<organism evidence="15 16">
    <name type="scientific">Saccharomyces cerevisiae (strain RM11-1a)</name>
    <name type="common">Baker's yeast</name>
    <dbReference type="NCBI Taxonomy" id="285006"/>
    <lineage>
        <taxon>Eukaryota</taxon>
        <taxon>Fungi</taxon>
        <taxon>Dikarya</taxon>
        <taxon>Ascomycota</taxon>
        <taxon>Saccharomycotina</taxon>
        <taxon>Saccharomycetes</taxon>
        <taxon>Saccharomycetales</taxon>
        <taxon>Saccharomycetaceae</taxon>
        <taxon>Saccharomyces</taxon>
    </lineage>
</organism>
<comment type="catalytic activity">
    <reaction evidence="12">
        <text>2,5-diamino-6-(1-D-ribitylamino)pyrimidin-4(3H)-one 5'-phosphate + NAD(+) = 2,5-diamino-6-(1-D-ribosylamino)pyrimidin-4(3H)-one 5'-phosphate + NADH + H(+)</text>
        <dbReference type="Rhea" id="RHEA:27274"/>
        <dbReference type="ChEBI" id="CHEBI:15378"/>
        <dbReference type="ChEBI" id="CHEBI:57540"/>
        <dbReference type="ChEBI" id="CHEBI:57945"/>
        <dbReference type="ChEBI" id="CHEBI:58890"/>
        <dbReference type="ChEBI" id="CHEBI:59545"/>
        <dbReference type="EC" id="1.1.1.302"/>
    </reaction>
</comment>
<evidence type="ECO:0000256" key="7">
    <source>
        <dbReference type="ARBA" id="ARBA00022619"/>
    </source>
</evidence>
<dbReference type="EMBL" id="CH408048">
    <property type="protein sequence ID" value="EDV11959.1"/>
    <property type="molecule type" value="Genomic_DNA"/>
</dbReference>
<evidence type="ECO:0000256" key="12">
    <source>
        <dbReference type="ARBA" id="ARBA00047550"/>
    </source>
</evidence>
<gene>
    <name evidence="15" type="ORF">SCRG_02817</name>
</gene>
<evidence type="ECO:0000256" key="2">
    <source>
        <dbReference type="ARBA" id="ARBA00005104"/>
    </source>
</evidence>